<reference evidence="3 4" key="1">
    <citation type="submission" date="2015-02" db="EMBL/GenBank/DDBJ databases">
        <title>Whole genome shotgun sequencing of cultured foodborne pathogen.</title>
        <authorList>
            <person name="Timme R."/>
            <person name="Allard M.W."/>
            <person name="Strain E."/>
            <person name="Evans P.S."/>
            <person name="Brown E."/>
        </authorList>
    </citation>
    <scope>NUCLEOTIDE SEQUENCE [LARGE SCALE GENOMIC DNA]</scope>
    <source>
        <strain evidence="3 4">GCSL-TSO-24</strain>
    </source>
</reference>
<gene>
    <name evidence="3" type="ORF">UA45_12350</name>
</gene>
<dbReference type="GO" id="GO:0043709">
    <property type="term" value="P:cell adhesion involved in single-species biofilm formation"/>
    <property type="evidence" value="ECO:0007669"/>
    <property type="project" value="TreeGrafter"/>
</dbReference>
<sequence>MRNRSIIIAGICLCLTVFQASSANSTIKISGRVLDFGCAISSESAEFTVDLLKYSSKQFPVIGSTSGVVPFRILLEDCSEGTTAVKVSFSGIHDNSNNALLKLDGGINAADGLGIEILNADKIPIPINAPATSLNWIKLVPEGGVTLPFYARLMATQSPVHPGFVNASATFTLEYQ</sequence>
<dbReference type="Pfam" id="PF00419">
    <property type="entry name" value="Fimbrial"/>
    <property type="match status" value="1"/>
</dbReference>
<feature type="domain" description="Fimbrial-type adhesion" evidence="2">
    <location>
        <begin position="27"/>
        <end position="176"/>
    </location>
</feature>
<feature type="signal peptide" evidence="1">
    <location>
        <begin position="1"/>
        <end position="22"/>
    </location>
</feature>
<feature type="chain" id="PRO_5002332329" evidence="1">
    <location>
        <begin position="23"/>
        <end position="176"/>
    </location>
</feature>
<dbReference type="PANTHER" id="PTHR33420">
    <property type="entry name" value="FIMBRIAL SUBUNIT ELFA-RELATED"/>
    <property type="match status" value="1"/>
</dbReference>
<protein>
    <submittedName>
        <fullName evidence="3">Fimbrial protein</fullName>
    </submittedName>
</protein>
<evidence type="ECO:0000313" key="4">
    <source>
        <dbReference type="Proteomes" id="UP000032582"/>
    </source>
</evidence>
<dbReference type="InterPro" id="IPR008966">
    <property type="entry name" value="Adhesion_dom_sf"/>
</dbReference>
<keyword evidence="1" id="KW-0732">Signal</keyword>
<dbReference type="GO" id="GO:0009289">
    <property type="term" value="C:pilus"/>
    <property type="evidence" value="ECO:0007669"/>
    <property type="project" value="InterPro"/>
</dbReference>
<evidence type="ECO:0000259" key="2">
    <source>
        <dbReference type="Pfam" id="PF00419"/>
    </source>
</evidence>
<dbReference type="InterPro" id="IPR000259">
    <property type="entry name" value="Adhesion_dom_fimbrial"/>
</dbReference>
<organism evidence="3 4">
    <name type="scientific">Morganella morganii</name>
    <name type="common">Proteus morganii</name>
    <dbReference type="NCBI Taxonomy" id="582"/>
    <lineage>
        <taxon>Bacteria</taxon>
        <taxon>Pseudomonadati</taxon>
        <taxon>Pseudomonadota</taxon>
        <taxon>Gammaproteobacteria</taxon>
        <taxon>Enterobacterales</taxon>
        <taxon>Morganellaceae</taxon>
        <taxon>Morganella</taxon>
    </lineage>
</organism>
<dbReference type="Gene3D" id="2.60.40.1090">
    <property type="entry name" value="Fimbrial-type adhesion domain"/>
    <property type="match status" value="1"/>
</dbReference>
<dbReference type="InterPro" id="IPR050263">
    <property type="entry name" value="Bact_Fimbrial_Adh_Pro"/>
</dbReference>
<dbReference type="AlphaFoldDB" id="A0A0D8L6S9"/>
<dbReference type="PANTHER" id="PTHR33420:SF25">
    <property type="entry name" value="PROTEIN FIMF"/>
    <property type="match status" value="1"/>
</dbReference>
<evidence type="ECO:0000313" key="3">
    <source>
        <dbReference type="EMBL" id="KJF77474.1"/>
    </source>
</evidence>
<name>A0A0D8L6S9_MORMO</name>
<evidence type="ECO:0000256" key="1">
    <source>
        <dbReference type="SAM" id="SignalP"/>
    </source>
</evidence>
<proteinExistence type="predicted"/>
<dbReference type="InterPro" id="IPR036937">
    <property type="entry name" value="Adhesion_dom_fimbrial_sf"/>
</dbReference>
<dbReference type="EMBL" id="JZSH01000138">
    <property type="protein sequence ID" value="KJF77474.1"/>
    <property type="molecule type" value="Genomic_DNA"/>
</dbReference>
<comment type="caution">
    <text evidence="3">The sequence shown here is derived from an EMBL/GenBank/DDBJ whole genome shotgun (WGS) entry which is preliminary data.</text>
</comment>
<dbReference type="Proteomes" id="UP000032582">
    <property type="component" value="Unassembled WGS sequence"/>
</dbReference>
<dbReference type="PATRIC" id="fig|582.24.peg.3885"/>
<accession>A0A0D8L6S9</accession>
<dbReference type="SUPFAM" id="SSF49401">
    <property type="entry name" value="Bacterial adhesins"/>
    <property type="match status" value="1"/>
</dbReference>